<evidence type="ECO:0000259" key="1">
    <source>
        <dbReference type="PROSITE" id="PS51502"/>
    </source>
</evidence>
<dbReference type="Pfam" id="PF07876">
    <property type="entry name" value="Dabb"/>
    <property type="match status" value="1"/>
</dbReference>
<feature type="domain" description="Stress-response A/B barrel" evidence="1">
    <location>
        <begin position="6"/>
        <end position="97"/>
    </location>
</feature>
<gene>
    <name evidence="2" type="ORF">SAMN05660209_03068</name>
</gene>
<dbReference type="Gene3D" id="3.30.70.100">
    <property type="match status" value="1"/>
</dbReference>
<evidence type="ECO:0000313" key="2">
    <source>
        <dbReference type="EMBL" id="SDY53471.1"/>
    </source>
</evidence>
<dbReference type="InterPro" id="IPR013097">
    <property type="entry name" value="Dabb"/>
</dbReference>
<dbReference type="SMART" id="SM00886">
    <property type="entry name" value="Dabb"/>
    <property type="match status" value="1"/>
</dbReference>
<evidence type="ECO:0000313" key="3">
    <source>
        <dbReference type="Proteomes" id="UP000198921"/>
    </source>
</evidence>
<dbReference type="Proteomes" id="UP000198921">
    <property type="component" value="Unassembled WGS sequence"/>
</dbReference>
<dbReference type="AlphaFoldDB" id="A0A1H3KMV1"/>
<accession>A0A1H3KMV1</accession>
<dbReference type="PROSITE" id="PS51502">
    <property type="entry name" value="S_R_A_B_BARREL"/>
    <property type="match status" value="1"/>
</dbReference>
<keyword evidence="3" id="KW-1185">Reference proteome</keyword>
<organism evidence="2 3">
    <name type="scientific">Geodermatophilus africanus</name>
    <dbReference type="NCBI Taxonomy" id="1137993"/>
    <lineage>
        <taxon>Bacteria</taxon>
        <taxon>Bacillati</taxon>
        <taxon>Actinomycetota</taxon>
        <taxon>Actinomycetes</taxon>
        <taxon>Geodermatophilales</taxon>
        <taxon>Geodermatophilaceae</taxon>
        <taxon>Geodermatophilus</taxon>
    </lineage>
</organism>
<name>A0A1H3KMV1_9ACTN</name>
<reference evidence="3" key="1">
    <citation type="submission" date="2016-10" db="EMBL/GenBank/DDBJ databases">
        <authorList>
            <person name="Varghese N."/>
            <person name="Submissions S."/>
        </authorList>
    </citation>
    <scope>NUCLEOTIDE SEQUENCE [LARGE SCALE GENOMIC DNA]</scope>
    <source>
        <strain evidence="3">DSM 45422</strain>
    </source>
</reference>
<dbReference type="RefSeq" id="WP_244522594.1">
    <property type="nucleotide sequence ID" value="NZ_FNOT01000008.1"/>
</dbReference>
<dbReference type="InterPro" id="IPR011008">
    <property type="entry name" value="Dimeric_a/b-barrel"/>
</dbReference>
<protein>
    <submittedName>
        <fullName evidence="2">Stress responsive A/B Barrel Domain</fullName>
    </submittedName>
</protein>
<sequence>MTDPVIRNVVVGRVRPGTDLAHVREALDAIVALPVPGLVDVRVGLDAGLRPGAWSFAITSDFVDAEAYRAYDAEAEHNRIRREQFDPVCEEIARVQFEVRAD</sequence>
<dbReference type="SUPFAM" id="SSF54909">
    <property type="entry name" value="Dimeric alpha+beta barrel"/>
    <property type="match status" value="1"/>
</dbReference>
<proteinExistence type="predicted"/>
<dbReference type="EMBL" id="FNOT01000008">
    <property type="protein sequence ID" value="SDY53471.1"/>
    <property type="molecule type" value="Genomic_DNA"/>
</dbReference>